<keyword evidence="2" id="KW-1185">Reference proteome</keyword>
<evidence type="ECO:0000313" key="2">
    <source>
        <dbReference type="Proteomes" id="UP000095283"/>
    </source>
</evidence>
<sequence>MEKLMEPPPIKASKALPKPLDKASKKRGGKFG</sequence>
<evidence type="ECO:0000313" key="3">
    <source>
        <dbReference type="WBParaSite" id="Hba_09148"/>
    </source>
</evidence>
<proteinExistence type="predicted"/>
<dbReference type="AlphaFoldDB" id="A0A1I7WVI6"/>
<protein>
    <submittedName>
        <fullName evidence="3">Uncharacterized protein</fullName>
    </submittedName>
</protein>
<evidence type="ECO:0000256" key="1">
    <source>
        <dbReference type="SAM" id="MobiDB-lite"/>
    </source>
</evidence>
<feature type="compositionally biased region" description="Pro residues" evidence="1">
    <location>
        <begin position="1"/>
        <end position="10"/>
    </location>
</feature>
<reference evidence="3" key="1">
    <citation type="submission" date="2016-11" db="UniProtKB">
        <authorList>
            <consortium name="WormBaseParasite"/>
        </authorList>
    </citation>
    <scope>IDENTIFICATION</scope>
</reference>
<accession>A0A1I7WVI6</accession>
<name>A0A1I7WVI6_HETBA</name>
<organism evidence="2 3">
    <name type="scientific">Heterorhabditis bacteriophora</name>
    <name type="common">Entomopathogenic nematode worm</name>
    <dbReference type="NCBI Taxonomy" id="37862"/>
    <lineage>
        <taxon>Eukaryota</taxon>
        <taxon>Metazoa</taxon>
        <taxon>Ecdysozoa</taxon>
        <taxon>Nematoda</taxon>
        <taxon>Chromadorea</taxon>
        <taxon>Rhabditida</taxon>
        <taxon>Rhabditina</taxon>
        <taxon>Rhabditomorpha</taxon>
        <taxon>Strongyloidea</taxon>
        <taxon>Heterorhabditidae</taxon>
        <taxon>Heterorhabditis</taxon>
    </lineage>
</organism>
<feature type="region of interest" description="Disordered" evidence="1">
    <location>
        <begin position="1"/>
        <end position="32"/>
    </location>
</feature>
<dbReference type="WBParaSite" id="Hba_09148">
    <property type="protein sequence ID" value="Hba_09148"/>
    <property type="gene ID" value="Hba_09148"/>
</dbReference>
<dbReference type="Proteomes" id="UP000095283">
    <property type="component" value="Unplaced"/>
</dbReference>